<dbReference type="Proteomes" id="UP000275846">
    <property type="component" value="Unassembled WGS sequence"/>
</dbReference>
<gene>
    <name evidence="1" type="ORF">SSLN_LOCUS740</name>
</gene>
<reference evidence="3" key="1">
    <citation type="submission" date="2016-06" db="UniProtKB">
        <authorList>
            <consortium name="WormBaseParasite"/>
        </authorList>
    </citation>
    <scope>IDENTIFICATION</scope>
</reference>
<accession>A0A183S942</accession>
<protein>
    <submittedName>
        <fullName evidence="3">Helitron_like_N domain-containing protein</fullName>
    </submittedName>
</protein>
<name>A0A183S942_SCHSO</name>
<keyword evidence="2" id="KW-1185">Reference proteome</keyword>
<sequence length="137" mass="15878">MSRVSIRMEGADLNFFCSGHPKAERRDIVVAFAIRNDIVRCLPCLPHGINDRPMSLYLPLHFMFYVILMDAYRDEGPGIRIPYRTDEHLFKNQLMQVRMGVSTATVHDFLFVEDCAFNTVREKDIQRIMDLFFAGCA</sequence>
<dbReference type="EMBL" id="UYSU01000714">
    <property type="protein sequence ID" value="VDL86150.1"/>
    <property type="molecule type" value="Genomic_DNA"/>
</dbReference>
<reference evidence="1 2" key="2">
    <citation type="submission" date="2018-11" db="EMBL/GenBank/DDBJ databases">
        <authorList>
            <consortium name="Pathogen Informatics"/>
        </authorList>
    </citation>
    <scope>NUCLEOTIDE SEQUENCE [LARGE SCALE GENOMIC DNA]</scope>
    <source>
        <strain evidence="1 2">NST_G2</strain>
    </source>
</reference>
<proteinExistence type="predicted"/>
<dbReference type="WBParaSite" id="SSLN_0000077301-mRNA-1">
    <property type="protein sequence ID" value="SSLN_0000077301-mRNA-1"/>
    <property type="gene ID" value="SSLN_0000077301"/>
</dbReference>
<dbReference type="AlphaFoldDB" id="A0A183S942"/>
<evidence type="ECO:0000313" key="2">
    <source>
        <dbReference type="Proteomes" id="UP000275846"/>
    </source>
</evidence>
<evidence type="ECO:0000313" key="1">
    <source>
        <dbReference type="EMBL" id="VDL86150.1"/>
    </source>
</evidence>
<evidence type="ECO:0000313" key="3">
    <source>
        <dbReference type="WBParaSite" id="SSLN_0000077301-mRNA-1"/>
    </source>
</evidence>
<organism evidence="3">
    <name type="scientific">Schistocephalus solidus</name>
    <name type="common">Tapeworm</name>
    <dbReference type="NCBI Taxonomy" id="70667"/>
    <lineage>
        <taxon>Eukaryota</taxon>
        <taxon>Metazoa</taxon>
        <taxon>Spiralia</taxon>
        <taxon>Lophotrochozoa</taxon>
        <taxon>Platyhelminthes</taxon>
        <taxon>Cestoda</taxon>
        <taxon>Eucestoda</taxon>
        <taxon>Diphyllobothriidea</taxon>
        <taxon>Diphyllobothriidae</taxon>
        <taxon>Schistocephalus</taxon>
    </lineage>
</organism>
<dbReference type="OrthoDB" id="425681at2759"/>